<dbReference type="PANTHER" id="PTHR43751:SF3">
    <property type="entry name" value="SULFATASE N-TERMINAL DOMAIN-CONTAINING PROTEIN"/>
    <property type="match status" value="1"/>
</dbReference>
<feature type="domain" description="Sulfatase N-terminal" evidence="1">
    <location>
        <begin position="4"/>
        <end position="149"/>
    </location>
</feature>
<name>A0A7V4KC30_FERPE</name>
<dbReference type="Gene3D" id="3.40.720.10">
    <property type="entry name" value="Alkaline Phosphatase, subunit A"/>
    <property type="match status" value="2"/>
</dbReference>
<evidence type="ECO:0000313" key="2">
    <source>
        <dbReference type="EMBL" id="HGU52433.1"/>
    </source>
</evidence>
<reference evidence="2" key="1">
    <citation type="journal article" date="2020" name="mSystems">
        <title>Genome- and Community-Level Interaction Insights into Carbon Utilization and Element Cycling Functions of Hydrothermarchaeota in Hydrothermal Sediment.</title>
        <authorList>
            <person name="Zhou Z."/>
            <person name="Liu Y."/>
            <person name="Xu W."/>
            <person name="Pan J."/>
            <person name="Luo Z.H."/>
            <person name="Li M."/>
        </authorList>
    </citation>
    <scope>NUCLEOTIDE SEQUENCE [LARGE SCALE GENOMIC DNA]</scope>
    <source>
        <strain evidence="2">SpSt-61</strain>
    </source>
</reference>
<comment type="caution">
    <text evidence="2">The sequence shown here is derived from an EMBL/GenBank/DDBJ whole genome shotgun (WGS) entry which is preliminary data.</text>
</comment>
<accession>A0A7V4KC30</accession>
<dbReference type="InterPro" id="IPR017850">
    <property type="entry name" value="Alkaline_phosphatase_core_sf"/>
</dbReference>
<dbReference type="PANTHER" id="PTHR43751">
    <property type="entry name" value="SULFATASE"/>
    <property type="match status" value="1"/>
</dbReference>
<dbReference type="Pfam" id="PF00884">
    <property type="entry name" value="Sulfatase"/>
    <property type="match status" value="2"/>
</dbReference>
<sequence length="460" mass="54160">MDYPNVVFIVIDTLRKDYAKSLEEELKKLGFISYKNAIAPSSWTLPSHVSMLTGLYPAFHGVHETKTKKDFEIRVDKKKRRALISYIFSDLGLNTYLITANPFVSRYCGIHGFLKTYEITGWFLDMLSDYTTEVLQQIKQQINKDDMGNKFKYRLSIVKELLKLGKYSALLELILKYPLYPLYQYYHRRPWPIDKGAKFAIKKLESILSISRKDSNFIFMNLMEVHEPYSKKEEKTYRNYFMENLKTNKLNPNLIKNWKENYPKEVAYVTERVLEIMRILKERGMFDNSLIIVTSDHGQLLGEHGRIGHGVFLYDELLRVPLLVKYPKGYTINHIQEDSKYISLTRLKPFILDIINKNISDDSILYEDTVFAESYGVHLNVGELSTEEERKNIEQLEKYRVAIYYKNFKGLFNVTDWKFEEVKSYNPKIEVTESVEKHMKKKVVKFLKTATLAKVPKIEI</sequence>
<dbReference type="InterPro" id="IPR000917">
    <property type="entry name" value="Sulfatase_N"/>
</dbReference>
<protein>
    <submittedName>
        <fullName evidence="2">DUF229 domain-containing protein</fullName>
    </submittedName>
</protein>
<gene>
    <name evidence="2" type="ORF">ENT78_02740</name>
</gene>
<feature type="domain" description="Sulfatase N-terminal" evidence="1">
    <location>
        <begin position="202"/>
        <end position="354"/>
    </location>
</feature>
<dbReference type="AlphaFoldDB" id="A0A7V4KC30"/>
<dbReference type="EMBL" id="DSZZ01000124">
    <property type="protein sequence ID" value="HGU52433.1"/>
    <property type="molecule type" value="Genomic_DNA"/>
</dbReference>
<evidence type="ECO:0000259" key="1">
    <source>
        <dbReference type="Pfam" id="PF00884"/>
    </source>
</evidence>
<organism evidence="2">
    <name type="scientific">Fervidobacterium pennivorans</name>
    <dbReference type="NCBI Taxonomy" id="93466"/>
    <lineage>
        <taxon>Bacteria</taxon>
        <taxon>Thermotogati</taxon>
        <taxon>Thermotogota</taxon>
        <taxon>Thermotogae</taxon>
        <taxon>Thermotogales</taxon>
        <taxon>Fervidobacteriaceae</taxon>
        <taxon>Fervidobacterium</taxon>
    </lineage>
</organism>
<proteinExistence type="predicted"/>
<dbReference type="SUPFAM" id="SSF53649">
    <property type="entry name" value="Alkaline phosphatase-like"/>
    <property type="match status" value="1"/>
</dbReference>
<dbReference type="InterPro" id="IPR052701">
    <property type="entry name" value="GAG_Ulvan_Degrading_Sulfatases"/>
</dbReference>